<dbReference type="SUPFAM" id="SSF52540">
    <property type="entry name" value="P-loop containing nucleoside triphosphate hydrolases"/>
    <property type="match status" value="1"/>
</dbReference>
<keyword evidence="6 10" id="KW-0547">Nucleotide-binding</keyword>
<evidence type="ECO:0000256" key="6">
    <source>
        <dbReference type="ARBA" id="ARBA00022741"/>
    </source>
</evidence>
<feature type="binding site" evidence="10">
    <location>
        <begin position="15"/>
        <end position="22"/>
    </location>
    <ligand>
        <name>ATP</name>
        <dbReference type="ChEBI" id="CHEBI:30616"/>
    </ligand>
</feature>
<dbReference type="NCBIfam" id="TIGR00174">
    <property type="entry name" value="miaA"/>
    <property type="match status" value="1"/>
</dbReference>
<reference evidence="15" key="1">
    <citation type="submission" date="2018-02" db="EMBL/GenBank/DDBJ databases">
        <title>Genome sequence of Candidatus Liberibacter europaeus.</title>
        <authorList>
            <person name="Frampton R.A."/>
            <person name="Thompson S.M."/>
            <person name="David C."/>
            <person name="Addison S.M."/>
            <person name="Smith G.R."/>
        </authorList>
    </citation>
    <scope>NUCLEOTIDE SEQUENCE [LARGE SCALE GENOMIC DNA]</scope>
</reference>
<dbReference type="GO" id="GO:0006400">
    <property type="term" value="P:tRNA modification"/>
    <property type="evidence" value="ECO:0007669"/>
    <property type="project" value="TreeGrafter"/>
</dbReference>
<evidence type="ECO:0000256" key="7">
    <source>
        <dbReference type="ARBA" id="ARBA00022840"/>
    </source>
</evidence>
<dbReference type="GO" id="GO:0052381">
    <property type="term" value="F:tRNA dimethylallyltransferase activity"/>
    <property type="evidence" value="ECO:0007669"/>
    <property type="project" value="UniProtKB-UniRule"/>
</dbReference>
<evidence type="ECO:0000256" key="5">
    <source>
        <dbReference type="ARBA" id="ARBA00022694"/>
    </source>
</evidence>
<evidence type="ECO:0000313" key="15">
    <source>
        <dbReference type="Proteomes" id="UP000240811"/>
    </source>
</evidence>
<dbReference type="EC" id="2.5.1.75" evidence="10"/>
<dbReference type="PANTHER" id="PTHR11088">
    <property type="entry name" value="TRNA DIMETHYLALLYLTRANSFERASE"/>
    <property type="match status" value="1"/>
</dbReference>
<comment type="catalytic activity">
    <reaction evidence="9 10 11">
        <text>adenosine(37) in tRNA + dimethylallyl diphosphate = N(6)-dimethylallyladenosine(37) in tRNA + diphosphate</text>
        <dbReference type="Rhea" id="RHEA:26482"/>
        <dbReference type="Rhea" id="RHEA-COMP:10162"/>
        <dbReference type="Rhea" id="RHEA-COMP:10375"/>
        <dbReference type="ChEBI" id="CHEBI:33019"/>
        <dbReference type="ChEBI" id="CHEBI:57623"/>
        <dbReference type="ChEBI" id="CHEBI:74411"/>
        <dbReference type="ChEBI" id="CHEBI:74415"/>
        <dbReference type="EC" id="2.5.1.75"/>
    </reaction>
</comment>
<evidence type="ECO:0000256" key="11">
    <source>
        <dbReference type="RuleBase" id="RU003783"/>
    </source>
</evidence>
<evidence type="ECO:0000256" key="12">
    <source>
        <dbReference type="RuleBase" id="RU003784"/>
    </source>
</evidence>
<evidence type="ECO:0000256" key="3">
    <source>
        <dbReference type="ARBA" id="ARBA00005842"/>
    </source>
</evidence>
<keyword evidence="7 10" id="KW-0067">ATP-binding</keyword>
<feature type="binding site" evidence="10">
    <location>
        <begin position="17"/>
        <end position="22"/>
    </location>
    <ligand>
        <name>substrate</name>
    </ligand>
</feature>
<dbReference type="Gene3D" id="1.10.20.140">
    <property type="match status" value="1"/>
</dbReference>
<name>A0A2T4VX13_9HYPH</name>
<sequence>MIFLSKNTKAILIAGPTASGKSLLALELAYKLNGNIINADSMQVYDTVRIITSRPSDQDMQSAPHYLYGHVSVNQAYSTGKWLNCIAKKIEEVHRKGCLPIIVGGTGLYFSALIGQFSVMPDIPNNIRKDIRIKLDKYGSYVLHEELSRLDPNASEKINPADGQRIARAFEVLTYSGKSITKFWKKSLNPVIPAESAQKIIILPQRCDLKKRISERFKKMLDTGAIDEVRDLIAMDLTSDLPITKAIGIRHIISLLKGEMSYEETLQKGIIATNQYAKRQITWFCNKFDEDWNRITSIDEIL</sequence>
<proteinExistence type="inferred from homology"/>
<comment type="subunit">
    <text evidence="10">Monomer.</text>
</comment>
<dbReference type="Gene3D" id="3.40.50.300">
    <property type="entry name" value="P-loop containing nucleotide triphosphate hydrolases"/>
    <property type="match status" value="1"/>
</dbReference>
<dbReference type="AlphaFoldDB" id="A0A2T4VX13"/>
<feature type="region of interest" description="Interaction with substrate tRNA" evidence="10">
    <location>
        <begin position="164"/>
        <end position="168"/>
    </location>
</feature>
<keyword evidence="4 10" id="KW-0808">Transferase</keyword>
<dbReference type="InterPro" id="IPR039657">
    <property type="entry name" value="Dimethylallyltransferase"/>
</dbReference>
<dbReference type="GO" id="GO:0005524">
    <property type="term" value="F:ATP binding"/>
    <property type="evidence" value="ECO:0007669"/>
    <property type="project" value="UniProtKB-UniRule"/>
</dbReference>
<keyword evidence="8 10" id="KW-0460">Magnesium</keyword>
<gene>
    <name evidence="10" type="primary">miaA</name>
    <name evidence="14" type="ORF">C4617_03640</name>
</gene>
<feature type="site" description="Interaction with substrate tRNA" evidence="10">
    <location>
        <position position="106"/>
    </location>
</feature>
<comment type="caution">
    <text evidence="14">The sequence shown here is derived from an EMBL/GenBank/DDBJ whole genome shotgun (WGS) entry which is preliminary data.</text>
</comment>
<evidence type="ECO:0000256" key="10">
    <source>
        <dbReference type="HAMAP-Rule" id="MF_00185"/>
    </source>
</evidence>
<dbReference type="InterPro" id="IPR018022">
    <property type="entry name" value="IPT"/>
</dbReference>
<protein>
    <recommendedName>
        <fullName evidence="10">tRNA dimethylallyltransferase</fullName>
        <ecNumber evidence="10">2.5.1.75</ecNumber>
    </recommendedName>
    <alternativeName>
        <fullName evidence="10">Dimethylallyl diphosphate:tRNA dimethylallyltransferase</fullName>
        <shortName evidence="10">DMAPP:tRNA dimethylallyltransferase</shortName>
        <shortName evidence="10">DMATase</shortName>
    </alternativeName>
    <alternativeName>
        <fullName evidence="10">Isopentenyl-diphosphate:tRNA isopentenyltransferase</fullName>
        <shortName evidence="10">IPP transferase</shortName>
        <shortName evidence="10">IPPT</shortName>
        <shortName evidence="10">IPTase</shortName>
    </alternativeName>
</protein>
<feature type="region of interest" description="Interaction with substrate tRNA" evidence="10">
    <location>
        <begin position="40"/>
        <end position="43"/>
    </location>
</feature>
<evidence type="ECO:0000256" key="9">
    <source>
        <dbReference type="ARBA" id="ARBA00049563"/>
    </source>
</evidence>
<evidence type="ECO:0000313" key="14">
    <source>
        <dbReference type="EMBL" id="PTL86310.1"/>
    </source>
</evidence>
<evidence type="ECO:0000256" key="13">
    <source>
        <dbReference type="RuleBase" id="RU003785"/>
    </source>
</evidence>
<feature type="site" description="Interaction with substrate tRNA" evidence="10">
    <location>
        <position position="128"/>
    </location>
</feature>
<dbReference type="HAMAP" id="MF_00185">
    <property type="entry name" value="IPP_trans"/>
    <property type="match status" value="1"/>
</dbReference>
<evidence type="ECO:0000256" key="8">
    <source>
        <dbReference type="ARBA" id="ARBA00022842"/>
    </source>
</evidence>
<evidence type="ECO:0000256" key="2">
    <source>
        <dbReference type="ARBA" id="ARBA00003213"/>
    </source>
</evidence>
<comment type="cofactor">
    <cofactor evidence="1 10">
        <name>Mg(2+)</name>
        <dbReference type="ChEBI" id="CHEBI:18420"/>
    </cofactor>
</comment>
<dbReference type="PANTHER" id="PTHR11088:SF60">
    <property type="entry name" value="TRNA DIMETHYLALLYLTRANSFERASE"/>
    <property type="match status" value="1"/>
</dbReference>
<comment type="similarity">
    <text evidence="3 10 13">Belongs to the IPP transferase family.</text>
</comment>
<evidence type="ECO:0000256" key="4">
    <source>
        <dbReference type="ARBA" id="ARBA00022679"/>
    </source>
</evidence>
<dbReference type="Pfam" id="PF01715">
    <property type="entry name" value="IPPT"/>
    <property type="match status" value="1"/>
</dbReference>
<organism evidence="14 15">
    <name type="scientific">Candidatus Liberibacter europaeus</name>
    <dbReference type="NCBI Taxonomy" id="744859"/>
    <lineage>
        <taxon>Bacteria</taxon>
        <taxon>Pseudomonadati</taxon>
        <taxon>Pseudomonadota</taxon>
        <taxon>Alphaproteobacteria</taxon>
        <taxon>Hyphomicrobiales</taxon>
        <taxon>Rhizobiaceae</taxon>
        <taxon>Liberibacter</taxon>
    </lineage>
</organism>
<evidence type="ECO:0000256" key="1">
    <source>
        <dbReference type="ARBA" id="ARBA00001946"/>
    </source>
</evidence>
<comment type="caution">
    <text evidence="10">Lacks conserved residue(s) required for the propagation of feature annotation.</text>
</comment>
<dbReference type="Proteomes" id="UP000240811">
    <property type="component" value="Unassembled WGS sequence"/>
</dbReference>
<keyword evidence="5 10" id="KW-0819">tRNA processing</keyword>
<accession>A0A2T4VX13</accession>
<comment type="function">
    <text evidence="2 10 12">Catalyzes the transfer of a dimethylallyl group onto the adenine at position 37 in tRNAs that read codons beginning with uridine, leading to the formation of N6-(dimethylallyl)adenosine (i(6)A).</text>
</comment>
<dbReference type="EMBL" id="PSQJ01000004">
    <property type="protein sequence ID" value="PTL86310.1"/>
    <property type="molecule type" value="Genomic_DNA"/>
</dbReference>
<dbReference type="InterPro" id="IPR027417">
    <property type="entry name" value="P-loop_NTPase"/>
</dbReference>